<name>A0A495WDD4_9RHOO</name>
<sequence length="138" mass="15428">MDTLAFLSLPANRDKQGRADFITWVDTYLKGHSDQPYQYRGLDVYGARCALLHAFSSEVSYHDQYPDAKRFGYHDGGKHAYDPAQNERLVIIGTASFLNDVVAAVGDFMEACKADTDLRGRVEARLPGVLQTFPLQPD</sequence>
<evidence type="ECO:0000313" key="2">
    <source>
        <dbReference type="Proteomes" id="UP000270626"/>
    </source>
</evidence>
<protein>
    <submittedName>
        <fullName evidence="1">Uncharacterized protein</fullName>
    </submittedName>
</protein>
<evidence type="ECO:0000313" key="1">
    <source>
        <dbReference type="EMBL" id="RKT58803.1"/>
    </source>
</evidence>
<proteinExistence type="predicted"/>
<gene>
    <name evidence="1" type="ORF">DFR40_1832</name>
</gene>
<comment type="caution">
    <text evidence="1">The sequence shown here is derived from an EMBL/GenBank/DDBJ whole genome shotgun (WGS) entry which is preliminary data.</text>
</comment>
<reference evidence="1 2" key="1">
    <citation type="submission" date="2018-10" db="EMBL/GenBank/DDBJ databases">
        <title>Genomic Encyclopedia of Type Strains, Phase IV (KMG-IV): sequencing the most valuable type-strain genomes for metagenomic binning, comparative biology and taxonomic classification.</title>
        <authorList>
            <person name="Goeker M."/>
        </authorList>
    </citation>
    <scope>NUCLEOTIDE SEQUENCE [LARGE SCALE GENOMIC DNA]</scope>
    <source>
        <strain evidence="1 2">DSM 23841</strain>
    </source>
</reference>
<dbReference type="OrthoDB" id="5540937at2"/>
<keyword evidence="2" id="KW-1185">Reference proteome</keyword>
<organism evidence="1 2">
    <name type="scientific">Azonexus fungiphilus</name>
    <dbReference type="NCBI Taxonomy" id="146940"/>
    <lineage>
        <taxon>Bacteria</taxon>
        <taxon>Pseudomonadati</taxon>
        <taxon>Pseudomonadota</taxon>
        <taxon>Betaproteobacteria</taxon>
        <taxon>Rhodocyclales</taxon>
        <taxon>Azonexaceae</taxon>
        <taxon>Azonexus</taxon>
    </lineage>
</organism>
<dbReference type="EMBL" id="RBXP01000014">
    <property type="protein sequence ID" value="RKT58803.1"/>
    <property type="molecule type" value="Genomic_DNA"/>
</dbReference>
<accession>A0A495WDD4</accession>
<dbReference type="AlphaFoldDB" id="A0A495WDD4"/>
<dbReference type="Proteomes" id="UP000270626">
    <property type="component" value="Unassembled WGS sequence"/>
</dbReference>